<sequence length="156" mass="17581">MPVETDDDMDMLDLDRFLPYRLAVIASRVSKALSSLYAERFGISIPEWRVIAHLARSERISVRDIHGKVNLDKVKVSRAVSRLETAGLVRKSSNAADNRLLEISLTEEGWSVYRQIVPLASEFEKELLGALDAADRAALERIFEQLNERLDRGAVS</sequence>
<dbReference type="AlphaFoldDB" id="A0A9J7AVM6"/>
<dbReference type="EMBL" id="CP102480">
    <property type="protein sequence ID" value="UUX51174.1"/>
    <property type="molecule type" value="Genomic_DNA"/>
</dbReference>
<gene>
    <name evidence="5" type="ORF">NUH88_05650</name>
</gene>
<evidence type="ECO:0000256" key="3">
    <source>
        <dbReference type="ARBA" id="ARBA00023163"/>
    </source>
</evidence>
<accession>A0A9J7AVM6</accession>
<dbReference type="PRINTS" id="PR00598">
    <property type="entry name" value="HTHMARR"/>
</dbReference>
<dbReference type="KEGG" id="naci:NUH88_05650"/>
<keyword evidence="2" id="KW-0238">DNA-binding</keyword>
<protein>
    <submittedName>
        <fullName evidence="5">MarR family transcriptional regulator</fullName>
    </submittedName>
</protein>
<keyword evidence="3" id="KW-0804">Transcription</keyword>
<name>A0A9J7AVM6_9PROT</name>
<dbReference type="PANTHER" id="PTHR42756:SF1">
    <property type="entry name" value="TRANSCRIPTIONAL REPRESSOR OF EMRAB OPERON"/>
    <property type="match status" value="1"/>
</dbReference>
<evidence type="ECO:0000259" key="4">
    <source>
        <dbReference type="PROSITE" id="PS50995"/>
    </source>
</evidence>
<organism evidence="5 6">
    <name type="scientific">Nisaea acidiphila</name>
    <dbReference type="NCBI Taxonomy" id="1862145"/>
    <lineage>
        <taxon>Bacteria</taxon>
        <taxon>Pseudomonadati</taxon>
        <taxon>Pseudomonadota</taxon>
        <taxon>Alphaproteobacteria</taxon>
        <taxon>Rhodospirillales</taxon>
        <taxon>Thalassobaculaceae</taxon>
        <taxon>Nisaea</taxon>
    </lineage>
</organism>
<dbReference type="GO" id="GO:0003700">
    <property type="term" value="F:DNA-binding transcription factor activity"/>
    <property type="evidence" value="ECO:0007669"/>
    <property type="project" value="InterPro"/>
</dbReference>
<dbReference type="Proteomes" id="UP001060336">
    <property type="component" value="Chromosome"/>
</dbReference>
<feature type="domain" description="HTH marR-type" evidence="4">
    <location>
        <begin position="15"/>
        <end position="148"/>
    </location>
</feature>
<evidence type="ECO:0000313" key="5">
    <source>
        <dbReference type="EMBL" id="UUX51174.1"/>
    </source>
</evidence>
<dbReference type="PROSITE" id="PS50995">
    <property type="entry name" value="HTH_MARR_2"/>
    <property type="match status" value="1"/>
</dbReference>
<dbReference type="Pfam" id="PF12802">
    <property type="entry name" value="MarR_2"/>
    <property type="match status" value="1"/>
</dbReference>
<dbReference type="InterPro" id="IPR036388">
    <property type="entry name" value="WH-like_DNA-bd_sf"/>
</dbReference>
<dbReference type="Gene3D" id="1.10.10.10">
    <property type="entry name" value="Winged helix-like DNA-binding domain superfamily/Winged helix DNA-binding domain"/>
    <property type="match status" value="1"/>
</dbReference>
<proteinExistence type="predicted"/>
<dbReference type="InterPro" id="IPR036390">
    <property type="entry name" value="WH_DNA-bd_sf"/>
</dbReference>
<evidence type="ECO:0000313" key="6">
    <source>
        <dbReference type="Proteomes" id="UP001060336"/>
    </source>
</evidence>
<dbReference type="SMART" id="SM00347">
    <property type="entry name" value="HTH_MARR"/>
    <property type="match status" value="1"/>
</dbReference>
<keyword evidence="1" id="KW-0805">Transcription regulation</keyword>
<dbReference type="GO" id="GO:0003677">
    <property type="term" value="F:DNA binding"/>
    <property type="evidence" value="ECO:0007669"/>
    <property type="project" value="UniProtKB-KW"/>
</dbReference>
<keyword evidence="6" id="KW-1185">Reference proteome</keyword>
<dbReference type="RefSeq" id="WP_257770508.1">
    <property type="nucleotide sequence ID" value="NZ_CP102480.1"/>
</dbReference>
<dbReference type="SUPFAM" id="SSF46785">
    <property type="entry name" value="Winged helix' DNA-binding domain"/>
    <property type="match status" value="1"/>
</dbReference>
<evidence type="ECO:0000256" key="1">
    <source>
        <dbReference type="ARBA" id="ARBA00023015"/>
    </source>
</evidence>
<evidence type="ECO:0000256" key="2">
    <source>
        <dbReference type="ARBA" id="ARBA00023125"/>
    </source>
</evidence>
<dbReference type="InterPro" id="IPR000835">
    <property type="entry name" value="HTH_MarR-typ"/>
</dbReference>
<reference evidence="5" key="1">
    <citation type="submission" date="2022-08" db="EMBL/GenBank/DDBJ databases">
        <title>Nisaea acidiphila sp. nov., isolated from a marine algal debris and emended description of the genus Nisaea Urios et al. 2008.</title>
        <authorList>
            <person name="Kwon K."/>
        </authorList>
    </citation>
    <scope>NUCLEOTIDE SEQUENCE</scope>
    <source>
        <strain evidence="5">MEBiC11861</strain>
    </source>
</reference>
<dbReference type="PANTHER" id="PTHR42756">
    <property type="entry name" value="TRANSCRIPTIONAL REGULATOR, MARR"/>
    <property type="match status" value="1"/>
</dbReference>